<organism evidence="2 3">
    <name type="scientific">Carboxydocella sporoproducens DSM 16521</name>
    <dbReference type="NCBI Taxonomy" id="1121270"/>
    <lineage>
        <taxon>Bacteria</taxon>
        <taxon>Bacillati</taxon>
        <taxon>Bacillota</taxon>
        <taxon>Clostridia</taxon>
        <taxon>Eubacteriales</taxon>
        <taxon>Clostridiales Family XVI. Incertae Sedis</taxon>
        <taxon>Carboxydocella</taxon>
    </lineage>
</organism>
<feature type="transmembrane region" description="Helical" evidence="1">
    <location>
        <begin position="20"/>
        <end position="46"/>
    </location>
</feature>
<keyword evidence="1" id="KW-0812">Transmembrane</keyword>
<keyword evidence="3" id="KW-1185">Reference proteome</keyword>
<dbReference type="EMBL" id="FUXM01000008">
    <property type="protein sequence ID" value="SJZ83567.1"/>
    <property type="molecule type" value="Genomic_DNA"/>
</dbReference>
<dbReference type="Proteomes" id="UP000189933">
    <property type="component" value="Unassembled WGS sequence"/>
</dbReference>
<protein>
    <submittedName>
        <fullName evidence="2">Small integral membrane protein</fullName>
    </submittedName>
</protein>
<dbReference type="AlphaFoldDB" id="A0A1T4NWY0"/>
<dbReference type="InterPro" id="IPR018730">
    <property type="entry name" value="DUF2273"/>
</dbReference>
<evidence type="ECO:0000313" key="2">
    <source>
        <dbReference type="EMBL" id="SJZ83567.1"/>
    </source>
</evidence>
<evidence type="ECO:0000256" key="1">
    <source>
        <dbReference type="SAM" id="Phobius"/>
    </source>
</evidence>
<sequence>METLIVEHPGKTAGALIGLVFGWLTIHYGLFKAVFLLACVAGGFYLGSRWERGEGRFWTERLIRRQNSDT</sequence>
<dbReference type="RefSeq" id="WP_242952043.1">
    <property type="nucleotide sequence ID" value="NZ_FUXM01000008.1"/>
</dbReference>
<name>A0A1T4NWY0_9FIRM</name>
<proteinExistence type="predicted"/>
<reference evidence="3" key="1">
    <citation type="submission" date="2017-02" db="EMBL/GenBank/DDBJ databases">
        <authorList>
            <person name="Varghese N."/>
            <person name="Submissions S."/>
        </authorList>
    </citation>
    <scope>NUCLEOTIDE SEQUENCE [LARGE SCALE GENOMIC DNA]</scope>
    <source>
        <strain evidence="3">DSM 16521</strain>
    </source>
</reference>
<keyword evidence="1" id="KW-1133">Transmembrane helix</keyword>
<evidence type="ECO:0000313" key="3">
    <source>
        <dbReference type="Proteomes" id="UP000189933"/>
    </source>
</evidence>
<keyword evidence="1" id="KW-0472">Membrane</keyword>
<dbReference type="Pfam" id="PF10031">
    <property type="entry name" value="DUF2273"/>
    <property type="match status" value="1"/>
</dbReference>
<accession>A0A1T4NWY0</accession>
<gene>
    <name evidence="2" type="ORF">SAMN02745885_01067</name>
</gene>